<dbReference type="HOGENOM" id="CLU_712208_0_0_1"/>
<dbReference type="OrthoDB" id="6107273at2759"/>
<dbReference type="EMBL" id="AMQN01006497">
    <property type="status" value="NOT_ANNOTATED_CDS"/>
    <property type="molecule type" value="Genomic_DNA"/>
</dbReference>
<feature type="region of interest" description="Disordered" evidence="1">
    <location>
        <begin position="105"/>
        <end position="145"/>
    </location>
</feature>
<name>R7USG6_CAPTE</name>
<reference evidence="4" key="1">
    <citation type="submission" date="2012-12" db="EMBL/GenBank/DDBJ databases">
        <authorList>
            <person name="Hellsten U."/>
            <person name="Grimwood J."/>
            <person name="Chapman J.A."/>
            <person name="Shapiro H."/>
            <person name="Aerts A."/>
            <person name="Otillar R.P."/>
            <person name="Terry A.Y."/>
            <person name="Boore J.L."/>
            <person name="Simakov O."/>
            <person name="Marletaz F."/>
            <person name="Cho S.-J."/>
            <person name="Edsinger-Gonzales E."/>
            <person name="Havlak P."/>
            <person name="Kuo D.-H."/>
            <person name="Larsson T."/>
            <person name="Lv J."/>
            <person name="Arendt D."/>
            <person name="Savage R."/>
            <person name="Osoegawa K."/>
            <person name="de Jong P."/>
            <person name="Lindberg D.R."/>
            <person name="Seaver E.C."/>
            <person name="Weisblat D.A."/>
            <person name="Putnam N.H."/>
            <person name="Grigoriev I.V."/>
            <person name="Rokhsar D.S."/>
        </authorList>
    </citation>
    <scope>NUCLEOTIDE SEQUENCE</scope>
    <source>
        <strain evidence="4">I ESC-2004</strain>
    </source>
</reference>
<organism evidence="2">
    <name type="scientific">Capitella teleta</name>
    <name type="common">Polychaete worm</name>
    <dbReference type="NCBI Taxonomy" id="283909"/>
    <lineage>
        <taxon>Eukaryota</taxon>
        <taxon>Metazoa</taxon>
        <taxon>Spiralia</taxon>
        <taxon>Lophotrochozoa</taxon>
        <taxon>Annelida</taxon>
        <taxon>Polychaeta</taxon>
        <taxon>Sedentaria</taxon>
        <taxon>Scolecida</taxon>
        <taxon>Capitellidae</taxon>
        <taxon>Capitella</taxon>
    </lineage>
</organism>
<proteinExistence type="predicted"/>
<dbReference type="EnsemblMetazoa" id="CapteT216827">
    <property type="protein sequence ID" value="CapteP216827"/>
    <property type="gene ID" value="CapteG216827"/>
</dbReference>
<dbReference type="AlphaFoldDB" id="R7USG6"/>
<dbReference type="EMBL" id="KB298496">
    <property type="protein sequence ID" value="ELU09140.1"/>
    <property type="molecule type" value="Genomic_DNA"/>
</dbReference>
<feature type="region of interest" description="Disordered" evidence="1">
    <location>
        <begin position="164"/>
        <end position="199"/>
    </location>
</feature>
<feature type="compositionally biased region" description="Basic and acidic residues" evidence="1">
    <location>
        <begin position="105"/>
        <end position="124"/>
    </location>
</feature>
<gene>
    <name evidence="2" type="ORF">CAPTEDRAFT_216827</name>
</gene>
<reference evidence="2 4" key="2">
    <citation type="journal article" date="2013" name="Nature">
        <title>Insights into bilaterian evolution from three spiralian genomes.</title>
        <authorList>
            <person name="Simakov O."/>
            <person name="Marletaz F."/>
            <person name="Cho S.J."/>
            <person name="Edsinger-Gonzales E."/>
            <person name="Havlak P."/>
            <person name="Hellsten U."/>
            <person name="Kuo D.H."/>
            <person name="Larsson T."/>
            <person name="Lv J."/>
            <person name="Arendt D."/>
            <person name="Savage R."/>
            <person name="Osoegawa K."/>
            <person name="de Jong P."/>
            <person name="Grimwood J."/>
            <person name="Chapman J.A."/>
            <person name="Shapiro H."/>
            <person name="Aerts A."/>
            <person name="Otillar R.P."/>
            <person name="Terry A.Y."/>
            <person name="Boore J.L."/>
            <person name="Grigoriev I.V."/>
            <person name="Lindberg D.R."/>
            <person name="Seaver E.C."/>
            <person name="Weisblat D.A."/>
            <person name="Putnam N.H."/>
            <person name="Rokhsar D.S."/>
        </authorList>
    </citation>
    <scope>NUCLEOTIDE SEQUENCE</scope>
    <source>
        <strain evidence="2 4">I ESC-2004</strain>
    </source>
</reference>
<evidence type="ECO:0000313" key="2">
    <source>
        <dbReference type="EMBL" id="ELU09140.1"/>
    </source>
</evidence>
<protein>
    <submittedName>
        <fullName evidence="2 3">Uncharacterized protein</fullName>
    </submittedName>
</protein>
<evidence type="ECO:0000313" key="3">
    <source>
        <dbReference type="EnsemblMetazoa" id="CapteP216827"/>
    </source>
</evidence>
<reference evidence="3" key="3">
    <citation type="submission" date="2015-06" db="UniProtKB">
        <authorList>
            <consortium name="EnsemblMetazoa"/>
        </authorList>
    </citation>
    <scope>IDENTIFICATION</scope>
</reference>
<feature type="compositionally biased region" description="Basic and acidic residues" evidence="1">
    <location>
        <begin position="136"/>
        <end position="145"/>
    </location>
</feature>
<dbReference type="Proteomes" id="UP000014760">
    <property type="component" value="Unassembled WGS sequence"/>
</dbReference>
<keyword evidence="4" id="KW-1185">Reference proteome</keyword>
<sequence length="388" mass="44609">MTSNGSSARRNQCKSFISAEITSLWYAVACRVPPSDAPGDARDDTRQRQSFSAAGDQLRKICRRYRVDPQLQNEIDLFVEKKKQLTMCETDDALDTWLIGRRMRAPHDAGKRPGTREAQRRERMIVIPMISDSDSGTEREPDETAWRDAIKRQLEDELDRRVREALETPPSPPAEESLGGEEDDTPPRRDRNRRATVNLTKKEKEFLQTSTWKTLQAKRRIRKLLAPQTNYEYLSDDDHQPPQLPNIHRGSNNQLPESEHQKNFHGIIGLYKTPNEVKSKSYYAKLSEKALANFGDLTDTEKHEFFYAFTRAGFKDCLGFGELADGSRIEESKRGKYKDKYGIIRDEHGPFWPPDYGPLHPAQEHKRRKEPAAEPLLPRCLPAFCDAP</sequence>
<evidence type="ECO:0000256" key="1">
    <source>
        <dbReference type="SAM" id="MobiDB-lite"/>
    </source>
</evidence>
<evidence type="ECO:0000313" key="4">
    <source>
        <dbReference type="Proteomes" id="UP000014760"/>
    </source>
</evidence>
<feature type="region of interest" description="Disordered" evidence="1">
    <location>
        <begin position="352"/>
        <end position="373"/>
    </location>
</feature>
<accession>R7USG6</accession>